<evidence type="ECO:0000313" key="2">
    <source>
        <dbReference type="EMBL" id="NWN92293.1"/>
    </source>
</evidence>
<protein>
    <submittedName>
        <fullName evidence="2">Uncharacterized protein</fullName>
    </submittedName>
</protein>
<comment type="caution">
    <text evidence="2">The sequence shown here is derived from an EMBL/GenBank/DDBJ whole genome shotgun (WGS) entry which is preliminary data.</text>
</comment>
<dbReference type="Proteomes" id="UP000536442">
    <property type="component" value="Unassembled WGS sequence"/>
</dbReference>
<evidence type="ECO:0000313" key="3">
    <source>
        <dbReference type="Proteomes" id="UP000536442"/>
    </source>
</evidence>
<organism evidence="2 3">
    <name type="scientific">Marinobacter adhaerens</name>
    <dbReference type="NCBI Taxonomy" id="1033846"/>
    <lineage>
        <taxon>Bacteria</taxon>
        <taxon>Pseudomonadati</taxon>
        <taxon>Pseudomonadota</taxon>
        <taxon>Gammaproteobacteria</taxon>
        <taxon>Pseudomonadales</taxon>
        <taxon>Marinobacteraceae</taxon>
        <taxon>Marinobacter</taxon>
    </lineage>
</organism>
<proteinExistence type="predicted"/>
<feature type="compositionally biased region" description="Low complexity" evidence="1">
    <location>
        <begin position="24"/>
        <end position="43"/>
    </location>
</feature>
<sequence>MTSKKKADQDKTEKQAKAEEKAPEAAPNAGPETAPETAAAPAERTSNGYVEAKLKSRHCSGGLCKEAGETMRMTRGEYARLKKYDRVE</sequence>
<dbReference type="EMBL" id="JABEVQ010000006">
    <property type="protein sequence ID" value="NWN92293.1"/>
    <property type="molecule type" value="Genomic_DNA"/>
</dbReference>
<feature type="compositionally biased region" description="Basic and acidic residues" evidence="1">
    <location>
        <begin position="1"/>
        <end position="23"/>
    </location>
</feature>
<reference evidence="2 3" key="1">
    <citation type="submission" date="2020-03" db="EMBL/GenBank/DDBJ databases">
        <title>Metagenomic, metatranscriptomic, and metabolomic analyses revealed the key microbes and metabolic features during the fermentation of ganjang, Korean traditional soy sauce.</title>
        <authorList>
            <person name="Chun B.H."/>
            <person name="Jeon C.O."/>
        </authorList>
    </citation>
    <scope>NUCLEOTIDE SEQUENCE [LARGE SCALE GENOMIC DNA]</scope>
    <source>
        <strain evidence="2 3">KG14</strain>
    </source>
</reference>
<evidence type="ECO:0000256" key="1">
    <source>
        <dbReference type="SAM" id="MobiDB-lite"/>
    </source>
</evidence>
<dbReference type="AlphaFoldDB" id="A0A851HTE9"/>
<accession>A0A851HTE9</accession>
<gene>
    <name evidence="2" type="ORF">HLV39_12405</name>
</gene>
<name>A0A851HTE9_9GAMM</name>
<feature type="region of interest" description="Disordered" evidence="1">
    <location>
        <begin position="1"/>
        <end position="57"/>
    </location>
</feature>
<keyword evidence="3" id="KW-1185">Reference proteome</keyword>